<feature type="chain" id="PRO_5004651237" description="DUF1566 domain-containing protein" evidence="1">
    <location>
        <begin position="26"/>
        <end position="240"/>
    </location>
</feature>
<evidence type="ECO:0008006" key="4">
    <source>
        <dbReference type="Google" id="ProtNLM"/>
    </source>
</evidence>
<evidence type="ECO:0000313" key="3">
    <source>
        <dbReference type="Proteomes" id="UP000016895"/>
    </source>
</evidence>
<organism evidence="2 3">
    <name type="scientific">Vibrio nigripulchritudo</name>
    <dbReference type="NCBI Taxonomy" id="28173"/>
    <lineage>
        <taxon>Bacteria</taxon>
        <taxon>Pseudomonadati</taxon>
        <taxon>Pseudomonadota</taxon>
        <taxon>Gammaproteobacteria</taxon>
        <taxon>Vibrionales</taxon>
        <taxon>Vibrionaceae</taxon>
        <taxon>Vibrio</taxon>
    </lineage>
</organism>
<evidence type="ECO:0000313" key="2">
    <source>
        <dbReference type="EMBL" id="CCO59423.1"/>
    </source>
</evidence>
<evidence type="ECO:0000256" key="1">
    <source>
        <dbReference type="SAM" id="SignalP"/>
    </source>
</evidence>
<dbReference type="PATRIC" id="fig|1260221.3.peg.3261"/>
<dbReference type="EMBL" id="FO203526">
    <property type="protein sequence ID" value="CCO59423.1"/>
    <property type="molecule type" value="Genomic_DNA"/>
</dbReference>
<reference evidence="2 3" key="1">
    <citation type="journal article" date="2013" name="ISME J.">
        <title>Comparative genomics of pathogenic lineages of Vibrio nigripulchritudo identifies virulence-associated traits.</title>
        <authorList>
            <person name="Goudenege D."/>
            <person name="Labreuche Y."/>
            <person name="Krin E."/>
            <person name="Ansquer D."/>
            <person name="Mangenot S."/>
            <person name="Calteau A."/>
            <person name="Medigue C."/>
            <person name="Mazel D."/>
            <person name="Polz M.F."/>
            <person name="Le Roux F."/>
        </authorList>
    </citation>
    <scope>NUCLEOTIDE SEQUENCE [LARGE SCALE GENOMIC DNA]</scope>
    <source>
        <strain evidence="3">SnF1</strain>
    </source>
</reference>
<dbReference type="KEGG" id="vni:VIBNI_A3437"/>
<proteinExistence type="predicted"/>
<accession>U4KFF0</accession>
<keyword evidence="3" id="KW-1185">Reference proteome</keyword>
<keyword evidence="1" id="KW-0732">Signal</keyword>
<dbReference type="eggNOG" id="ENOG502ZEQ3">
    <property type="taxonomic scope" value="Bacteria"/>
</dbReference>
<gene>
    <name evidence="2" type="ORF">VIBNI_A3437</name>
</gene>
<protein>
    <recommendedName>
        <fullName evidence="4">DUF1566 domain-containing protein</fullName>
    </recommendedName>
</protein>
<dbReference type="Proteomes" id="UP000016895">
    <property type="component" value="Chromosome 1"/>
</dbReference>
<dbReference type="AlphaFoldDB" id="U4KFF0"/>
<name>U4KFF0_9VIBR</name>
<sequence>MQNKRNKRVKYLTACLSLMVTSAWANEDLRACLADTEMNPGNRFTHEVINTDAGDYKVVNDAATDLQWSYCFIGQTLSSDQMSCEGVPTVAMDLFPERKFYPNVREKTLEIVEAENQRLGESNHLWHLPNMKDLLTIYNERCVPATYPMFSYNIDLTTEEIIALKDTEFDWDWPENEKAIASEKRFRGQAYHSLRVSTDSNLLGDYLFFYTVSFNGHSSPLRAHSNNYSMMRLVRKKPQQ</sequence>
<feature type="signal peptide" evidence="1">
    <location>
        <begin position="1"/>
        <end position="25"/>
    </location>
</feature>
<dbReference type="STRING" id="28173.VIBNI_A3437"/>